<evidence type="ECO:0000313" key="9">
    <source>
        <dbReference type="Proteomes" id="UP000228775"/>
    </source>
</evidence>
<comment type="subunit">
    <text evidence="5">Homodimer.</text>
</comment>
<dbReference type="InterPro" id="IPR036621">
    <property type="entry name" value="Anticodon-bd_dom_sf"/>
</dbReference>
<comment type="caution">
    <text evidence="8">The sequence shown here is derived from an EMBL/GenBank/DDBJ whole genome shotgun (WGS) entry which is preliminary data.</text>
</comment>
<dbReference type="GO" id="GO:0005524">
    <property type="term" value="F:ATP binding"/>
    <property type="evidence" value="ECO:0007669"/>
    <property type="project" value="UniProtKB-UniRule"/>
</dbReference>
<evidence type="ECO:0000256" key="3">
    <source>
        <dbReference type="ARBA" id="ARBA00023146"/>
    </source>
</evidence>
<dbReference type="PIRSF" id="PIRSF001549">
    <property type="entry name" value="His-tRNA_synth"/>
    <property type="match status" value="1"/>
</dbReference>
<keyword evidence="2 5" id="KW-0547">Nucleotide-binding</keyword>
<dbReference type="Proteomes" id="UP000228775">
    <property type="component" value="Unassembled WGS sequence"/>
</dbReference>
<dbReference type="AlphaFoldDB" id="A0A2M7AX38"/>
<dbReference type="Pfam" id="PF13393">
    <property type="entry name" value="tRNA-synt_His"/>
    <property type="match status" value="2"/>
</dbReference>
<sequence>MKKVYQSPKGFRDILPIDQPYWQKIRQVAQEVAASYGFSRIDLPFLEETELFERGVGQITDIVEKEMFNLRTKGGDNLTLRPEATASVCRAYIEHGMKQWPQPVKLYYCGPMFRYEHPQSGRLRQHWQFGLEILGDKSPVLDAQLCQIAFSIFSKLKIQKGITVNINCIGCEQCRPEYRRTLVGYLRAHQNGLCTDCKRRLRQNPLRVLDCKEDKCQPVKKEAPQIIDFLCNVCNNHFKAVLEFLDALSLPYLLNTHLVRGFDYYTKTVLEFIPDGDVGSQSTLGAGGRYDGLISLLGGRPTPAVGLSLGMDRIVEYLKKQKIGFNEKMAPQVFLVQIGDLGRKKSLVLFEKLKQSGLRVAEAFSKDSLKSQFKAADQLGASYAIILGQKEAVEEVLILRDMQSGIQENIKLAKIVDVLKKRLKEKNKE</sequence>
<dbReference type="GO" id="GO:0005737">
    <property type="term" value="C:cytoplasm"/>
    <property type="evidence" value="ECO:0007669"/>
    <property type="project" value="UniProtKB-SubCell"/>
</dbReference>
<name>A0A2M7AX38_9BACT</name>
<keyword evidence="5 8" id="KW-0436">Ligase</keyword>
<dbReference type="NCBIfam" id="TIGR00442">
    <property type="entry name" value="hisS"/>
    <property type="match status" value="1"/>
</dbReference>
<keyword evidence="5" id="KW-0963">Cytoplasm</keyword>
<evidence type="ECO:0000256" key="5">
    <source>
        <dbReference type="HAMAP-Rule" id="MF_00127"/>
    </source>
</evidence>
<dbReference type="GO" id="GO:0006427">
    <property type="term" value="P:histidyl-tRNA aminoacylation"/>
    <property type="evidence" value="ECO:0007669"/>
    <property type="project" value="UniProtKB-UniRule"/>
</dbReference>
<keyword evidence="3 5" id="KW-0030">Aminoacyl-tRNA synthetase</keyword>
<dbReference type="InterPro" id="IPR015807">
    <property type="entry name" value="His-tRNA-ligase"/>
</dbReference>
<dbReference type="EMBL" id="PEVY01000052">
    <property type="protein sequence ID" value="PIU75113.1"/>
    <property type="molecule type" value="Genomic_DNA"/>
</dbReference>
<feature type="binding site" evidence="6">
    <location>
        <position position="132"/>
    </location>
    <ligand>
        <name>L-histidine</name>
        <dbReference type="ChEBI" id="CHEBI:57595"/>
    </ligand>
</feature>
<evidence type="ECO:0000256" key="1">
    <source>
        <dbReference type="ARBA" id="ARBA00008226"/>
    </source>
</evidence>
<keyword evidence="5" id="KW-0648">Protein biosynthesis</keyword>
<evidence type="ECO:0000313" key="8">
    <source>
        <dbReference type="EMBL" id="PIU75113.1"/>
    </source>
</evidence>
<dbReference type="PANTHER" id="PTHR43707">
    <property type="entry name" value="HISTIDYL-TRNA SYNTHETASE"/>
    <property type="match status" value="1"/>
</dbReference>
<comment type="subcellular location">
    <subcellularLocation>
        <location evidence="5">Cytoplasm</location>
    </subcellularLocation>
</comment>
<dbReference type="GO" id="GO:0004821">
    <property type="term" value="F:histidine-tRNA ligase activity"/>
    <property type="evidence" value="ECO:0007669"/>
    <property type="project" value="UniProtKB-UniRule"/>
</dbReference>
<reference evidence="9" key="1">
    <citation type="submission" date="2017-09" db="EMBL/GenBank/DDBJ databases">
        <title>Depth-based differentiation of microbial function through sediment-hosted aquifers and enrichment of novel symbionts in the deep terrestrial subsurface.</title>
        <authorList>
            <person name="Probst A.J."/>
            <person name="Ladd B."/>
            <person name="Jarett J.K."/>
            <person name="Geller-Mcgrath D.E."/>
            <person name="Sieber C.M.K."/>
            <person name="Emerson J.B."/>
            <person name="Anantharaman K."/>
            <person name="Thomas B.C."/>
            <person name="Malmstrom R."/>
            <person name="Stieglmeier M."/>
            <person name="Klingl A."/>
            <person name="Woyke T."/>
            <person name="Ryan C.M."/>
            <person name="Banfield J.F."/>
        </authorList>
    </citation>
    <scope>NUCLEOTIDE SEQUENCE [LARGE SCALE GENOMIC DNA]</scope>
</reference>
<dbReference type="HAMAP" id="MF_00127">
    <property type="entry name" value="His_tRNA_synth"/>
    <property type="match status" value="1"/>
</dbReference>
<dbReference type="Gene3D" id="3.30.930.10">
    <property type="entry name" value="Bira Bifunctional Protein, Domain 2"/>
    <property type="match status" value="1"/>
</dbReference>
<feature type="domain" description="Aminoacyl-transfer RNA synthetases class-II family profile" evidence="7">
    <location>
        <begin position="21"/>
        <end position="331"/>
    </location>
</feature>
<dbReference type="InterPro" id="IPR004154">
    <property type="entry name" value="Anticodon-bd"/>
</dbReference>
<dbReference type="InterPro" id="IPR004516">
    <property type="entry name" value="HisRS/HisZ"/>
</dbReference>
<comment type="similarity">
    <text evidence="1 5">Belongs to the class-II aminoacyl-tRNA synthetase family.</text>
</comment>
<dbReference type="Gene3D" id="3.40.50.800">
    <property type="entry name" value="Anticodon-binding domain"/>
    <property type="match status" value="1"/>
</dbReference>
<accession>A0A2M7AX38</accession>
<feature type="binding site" evidence="6">
    <location>
        <begin position="83"/>
        <end position="85"/>
    </location>
    <ligand>
        <name>L-histidine</name>
        <dbReference type="ChEBI" id="CHEBI:57595"/>
    </ligand>
</feature>
<evidence type="ECO:0000259" key="7">
    <source>
        <dbReference type="PROSITE" id="PS50862"/>
    </source>
</evidence>
<comment type="catalytic activity">
    <reaction evidence="4 5">
        <text>tRNA(His) + L-histidine + ATP = L-histidyl-tRNA(His) + AMP + diphosphate + H(+)</text>
        <dbReference type="Rhea" id="RHEA:17313"/>
        <dbReference type="Rhea" id="RHEA-COMP:9665"/>
        <dbReference type="Rhea" id="RHEA-COMP:9689"/>
        <dbReference type="ChEBI" id="CHEBI:15378"/>
        <dbReference type="ChEBI" id="CHEBI:30616"/>
        <dbReference type="ChEBI" id="CHEBI:33019"/>
        <dbReference type="ChEBI" id="CHEBI:57595"/>
        <dbReference type="ChEBI" id="CHEBI:78442"/>
        <dbReference type="ChEBI" id="CHEBI:78527"/>
        <dbReference type="ChEBI" id="CHEBI:456215"/>
        <dbReference type="EC" id="6.1.1.21"/>
    </reaction>
</comment>
<feature type="binding site" evidence="6">
    <location>
        <position position="114"/>
    </location>
    <ligand>
        <name>L-histidine</name>
        <dbReference type="ChEBI" id="CHEBI:57595"/>
    </ligand>
</feature>
<protein>
    <recommendedName>
        <fullName evidence="5">Histidine--tRNA ligase</fullName>
        <ecNumber evidence="5">6.1.1.21</ecNumber>
    </recommendedName>
    <alternativeName>
        <fullName evidence="5">Histidyl-tRNA synthetase</fullName>
        <shortName evidence="5">HisRS</shortName>
    </alternativeName>
</protein>
<evidence type="ECO:0000256" key="2">
    <source>
        <dbReference type="ARBA" id="ARBA00022741"/>
    </source>
</evidence>
<dbReference type="PANTHER" id="PTHR43707:SF1">
    <property type="entry name" value="HISTIDINE--TRNA LIGASE, MITOCHONDRIAL-RELATED"/>
    <property type="match status" value="1"/>
</dbReference>
<dbReference type="CDD" id="cd00773">
    <property type="entry name" value="HisRS-like_core"/>
    <property type="match status" value="1"/>
</dbReference>
<dbReference type="InterPro" id="IPR041715">
    <property type="entry name" value="HisRS-like_core"/>
</dbReference>
<dbReference type="InterPro" id="IPR006195">
    <property type="entry name" value="aa-tRNA-synth_II"/>
</dbReference>
<dbReference type="SUPFAM" id="SSF55681">
    <property type="entry name" value="Class II aaRS and biotin synthetases"/>
    <property type="match status" value="1"/>
</dbReference>
<evidence type="ECO:0000256" key="6">
    <source>
        <dbReference type="PIRSR" id="PIRSR001549-1"/>
    </source>
</evidence>
<gene>
    <name evidence="5" type="primary">hisS</name>
    <name evidence="8" type="ORF">COS76_02510</name>
</gene>
<evidence type="ECO:0000256" key="4">
    <source>
        <dbReference type="ARBA" id="ARBA00047639"/>
    </source>
</evidence>
<feature type="binding site" evidence="6">
    <location>
        <begin position="264"/>
        <end position="265"/>
    </location>
    <ligand>
        <name>L-histidine</name>
        <dbReference type="ChEBI" id="CHEBI:57595"/>
    </ligand>
</feature>
<dbReference type="Pfam" id="PF03129">
    <property type="entry name" value="HGTP_anticodon"/>
    <property type="match status" value="1"/>
</dbReference>
<dbReference type="PROSITE" id="PS50862">
    <property type="entry name" value="AA_TRNA_LIGASE_II"/>
    <property type="match status" value="1"/>
</dbReference>
<dbReference type="InterPro" id="IPR045864">
    <property type="entry name" value="aa-tRNA-synth_II/BPL/LPL"/>
</dbReference>
<feature type="binding site" evidence="6">
    <location>
        <position position="260"/>
    </location>
    <ligand>
        <name>L-histidine</name>
        <dbReference type="ChEBI" id="CHEBI:57595"/>
    </ligand>
</feature>
<keyword evidence="5" id="KW-0067">ATP-binding</keyword>
<dbReference type="EC" id="6.1.1.21" evidence="5"/>
<dbReference type="SUPFAM" id="SSF52954">
    <property type="entry name" value="Class II aaRS ABD-related"/>
    <property type="match status" value="1"/>
</dbReference>
<proteinExistence type="inferred from homology"/>
<feature type="binding site" evidence="6">
    <location>
        <position position="128"/>
    </location>
    <ligand>
        <name>L-histidine</name>
        <dbReference type="ChEBI" id="CHEBI:57595"/>
    </ligand>
</feature>
<organism evidence="8 9">
    <name type="scientific">Candidatus Portnoybacteria bacterium CG06_land_8_20_14_3_00_39_12</name>
    <dbReference type="NCBI Taxonomy" id="1974809"/>
    <lineage>
        <taxon>Bacteria</taxon>
        <taxon>Candidatus Portnoyibacteriota</taxon>
    </lineage>
</organism>